<evidence type="ECO:0000313" key="2">
    <source>
        <dbReference type="EMBL" id="KAG6481928.1"/>
    </source>
</evidence>
<keyword evidence="3" id="KW-1185">Reference proteome</keyword>
<dbReference type="EMBL" id="JACMSC010000016">
    <property type="protein sequence ID" value="KAG6481928.1"/>
    <property type="molecule type" value="Genomic_DNA"/>
</dbReference>
<sequence length="177" mass="18960">MDSPSKSHLFGSSIRKAPFLAFLLFLSLSPSLASDEPTVYEMLEKYGFPPGILPRGAQGYSLNQDGRFEVYLSGDCEFKVSGGYLLHYNKKISGTVRARALTGLGGVSVKILFFWLGINEVVTSGDELLFYVGPLSASFASSNFEQCPTCRCGHDCAATATATAITTAADDVLVSGY</sequence>
<feature type="signal peptide" evidence="1">
    <location>
        <begin position="1"/>
        <end position="33"/>
    </location>
</feature>
<gene>
    <name evidence="2" type="ORF">ZIOFF_058552</name>
</gene>
<proteinExistence type="predicted"/>
<accession>A0A8J5F9U6</accession>
<name>A0A8J5F9U6_ZINOF</name>
<dbReference type="PANTHER" id="PTHR31676">
    <property type="entry name" value="T31J12.3 PROTEIN-RELATED"/>
    <property type="match status" value="1"/>
</dbReference>
<keyword evidence="1" id="KW-0732">Signal</keyword>
<dbReference type="PANTHER" id="PTHR31676:SF27">
    <property type="entry name" value="EXPRESSED PROTEIN"/>
    <property type="match status" value="1"/>
</dbReference>
<feature type="chain" id="PRO_5035235140" evidence="1">
    <location>
        <begin position="34"/>
        <end position="177"/>
    </location>
</feature>
<dbReference type="Pfam" id="PF04398">
    <property type="entry name" value="DUF538"/>
    <property type="match status" value="1"/>
</dbReference>
<dbReference type="OrthoDB" id="1897482at2759"/>
<dbReference type="InterPro" id="IPR007493">
    <property type="entry name" value="DUF538"/>
</dbReference>
<protein>
    <submittedName>
        <fullName evidence="2">Uncharacterized protein</fullName>
    </submittedName>
</protein>
<comment type="caution">
    <text evidence="2">The sequence shown here is derived from an EMBL/GenBank/DDBJ whole genome shotgun (WGS) entry which is preliminary data.</text>
</comment>
<reference evidence="2 3" key="1">
    <citation type="submission" date="2020-08" db="EMBL/GenBank/DDBJ databases">
        <title>Plant Genome Project.</title>
        <authorList>
            <person name="Zhang R.-G."/>
        </authorList>
    </citation>
    <scope>NUCLEOTIDE SEQUENCE [LARGE SCALE GENOMIC DNA]</scope>
    <source>
        <tissue evidence="2">Rhizome</tissue>
    </source>
</reference>
<organism evidence="2 3">
    <name type="scientific">Zingiber officinale</name>
    <name type="common">Ginger</name>
    <name type="synonym">Amomum zingiber</name>
    <dbReference type="NCBI Taxonomy" id="94328"/>
    <lineage>
        <taxon>Eukaryota</taxon>
        <taxon>Viridiplantae</taxon>
        <taxon>Streptophyta</taxon>
        <taxon>Embryophyta</taxon>
        <taxon>Tracheophyta</taxon>
        <taxon>Spermatophyta</taxon>
        <taxon>Magnoliopsida</taxon>
        <taxon>Liliopsida</taxon>
        <taxon>Zingiberales</taxon>
        <taxon>Zingiberaceae</taxon>
        <taxon>Zingiber</taxon>
    </lineage>
</organism>
<evidence type="ECO:0000313" key="3">
    <source>
        <dbReference type="Proteomes" id="UP000734854"/>
    </source>
</evidence>
<dbReference type="AlphaFoldDB" id="A0A8J5F9U6"/>
<evidence type="ECO:0000256" key="1">
    <source>
        <dbReference type="SAM" id="SignalP"/>
    </source>
</evidence>
<dbReference type="Proteomes" id="UP000734854">
    <property type="component" value="Unassembled WGS sequence"/>
</dbReference>